<evidence type="ECO:0000256" key="1">
    <source>
        <dbReference type="ARBA" id="ARBA00022801"/>
    </source>
</evidence>
<dbReference type="Proteomes" id="UP000824035">
    <property type="component" value="Unassembled WGS sequence"/>
</dbReference>
<protein>
    <recommendedName>
        <fullName evidence="5">Alpha/beta hydrolase</fullName>
    </recommendedName>
</protein>
<accession>A0A9D2E410</accession>
<dbReference type="PANTHER" id="PTHR22946:SF9">
    <property type="entry name" value="POLYKETIDE TRANSFERASE AF380"/>
    <property type="match status" value="1"/>
</dbReference>
<feature type="transmembrane region" description="Helical" evidence="2">
    <location>
        <begin position="438"/>
        <end position="459"/>
    </location>
</feature>
<evidence type="ECO:0000313" key="4">
    <source>
        <dbReference type="Proteomes" id="UP000824035"/>
    </source>
</evidence>
<feature type="transmembrane region" description="Helical" evidence="2">
    <location>
        <begin position="302"/>
        <end position="325"/>
    </location>
</feature>
<dbReference type="SUPFAM" id="SSF53474">
    <property type="entry name" value="alpha/beta-Hydrolases"/>
    <property type="match status" value="1"/>
</dbReference>
<keyword evidence="2" id="KW-0812">Transmembrane</keyword>
<evidence type="ECO:0008006" key="5">
    <source>
        <dbReference type="Google" id="ProtNLM"/>
    </source>
</evidence>
<dbReference type="InterPro" id="IPR029058">
    <property type="entry name" value="AB_hydrolase_fold"/>
</dbReference>
<reference evidence="3" key="1">
    <citation type="journal article" date="2021" name="PeerJ">
        <title>Extensive microbial diversity within the chicken gut microbiome revealed by metagenomics and culture.</title>
        <authorList>
            <person name="Gilroy R."/>
            <person name="Ravi A."/>
            <person name="Getino M."/>
            <person name="Pursley I."/>
            <person name="Horton D.L."/>
            <person name="Alikhan N.F."/>
            <person name="Baker D."/>
            <person name="Gharbi K."/>
            <person name="Hall N."/>
            <person name="Watson M."/>
            <person name="Adriaenssens E.M."/>
            <person name="Foster-Nyarko E."/>
            <person name="Jarju S."/>
            <person name="Secka A."/>
            <person name="Antonio M."/>
            <person name="Oren A."/>
            <person name="Chaudhuri R.R."/>
            <person name="La Ragione R."/>
            <person name="Hildebrand F."/>
            <person name="Pallen M.J."/>
        </authorList>
    </citation>
    <scope>NUCLEOTIDE SEQUENCE</scope>
    <source>
        <strain evidence="3">ChiGjej4B4-18154</strain>
    </source>
</reference>
<feature type="transmembrane region" description="Helical" evidence="2">
    <location>
        <begin position="555"/>
        <end position="578"/>
    </location>
</feature>
<keyword evidence="2" id="KW-1133">Transmembrane helix</keyword>
<keyword evidence="2" id="KW-0472">Membrane</keyword>
<feature type="transmembrane region" description="Helical" evidence="2">
    <location>
        <begin position="388"/>
        <end position="409"/>
    </location>
</feature>
<dbReference type="InterPro" id="IPR050261">
    <property type="entry name" value="FrsA_esterase"/>
</dbReference>
<dbReference type="EMBL" id="DXBV01000036">
    <property type="protein sequence ID" value="HIZ30385.1"/>
    <property type="molecule type" value="Genomic_DNA"/>
</dbReference>
<feature type="transmembrane region" description="Helical" evidence="2">
    <location>
        <begin position="585"/>
        <end position="603"/>
    </location>
</feature>
<gene>
    <name evidence="3" type="ORF">H9813_04010</name>
</gene>
<feature type="transmembrane region" description="Helical" evidence="2">
    <location>
        <begin position="346"/>
        <end position="368"/>
    </location>
</feature>
<feature type="transmembrane region" description="Helical" evidence="2">
    <location>
        <begin position="518"/>
        <end position="543"/>
    </location>
</feature>
<dbReference type="PANTHER" id="PTHR22946">
    <property type="entry name" value="DIENELACTONE HYDROLASE DOMAIN-CONTAINING PROTEIN-RELATED"/>
    <property type="match status" value="1"/>
</dbReference>
<dbReference type="GO" id="GO:0052689">
    <property type="term" value="F:carboxylic ester hydrolase activity"/>
    <property type="evidence" value="ECO:0007669"/>
    <property type="project" value="UniProtKB-ARBA"/>
</dbReference>
<proteinExistence type="predicted"/>
<evidence type="ECO:0000313" key="3">
    <source>
        <dbReference type="EMBL" id="HIZ30385.1"/>
    </source>
</evidence>
<name>A0A9D2E410_9FIRM</name>
<dbReference type="Gene3D" id="3.40.50.1820">
    <property type="entry name" value="alpha/beta hydrolase"/>
    <property type="match status" value="1"/>
</dbReference>
<organism evidence="3 4">
    <name type="scientific">Candidatus Allofournierella merdipullorum</name>
    <dbReference type="NCBI Taxonomy" id="2838595"/>
    <lineage>
        <taxon>Bacteria</taxon>
        <taxon>Bacillati</taxon>
        <taxon>Bacillota</taxon>
        <taxon>Clostridia</taxon>
        <taxon>Eubacteriales</taxon>
        <taxon>Oscillospiraceae</taxon>
        <taxon>Allofournierella</taxon>
    </lineage>
</organism>
<evidence type="ECO:0000256" key="2">
    <source>
        <dbReference type="SAM" id="Phobius"/>
    </source>
</evidence>
<reference evidence="3" key="2">
    <citation type="submission" date="2021-04" db="EMBL/GenBank/DDBJ databases">
        <authorList>
            <person name="Gilroy R."/>
        </authorList>
    </citation>
    <scope>NUCLEOTIDE SEQUENCE</scope>
    <source>
        <strain evidence="3">ChiGjej4B4-18154</strain>
    </source>
</reference>
<comment type="caution">
    <text evidence="3">The sequence shown here is derived from an EMBL/GenBank/DDBJ whole genome shotgun (WGS) entry which is preliminary data.</text>
</comment>
<keyword evidence="1" id="KW-0378">Hydrolase</keyword>
<sequence>MKTKKNIACIVMAVSLVLSVLFSLLIVGVDTTWSAVDVKLGKLISENGTTINYKMYIPKTASVQNPAPGLLYGVGGGDGVDAGHAFAIEASRRGMVVMSIDVPGNGLSESLSSVVHFDENNQAVVAQSDPTQGHELAYNYLTSLPFVDSTRMVTGGHSMGGMYTVQVAQNHQDEVKLQFNVGMNNYGNPELGYDFNFALIIGTSDESALVRTTNHCTMDDIYQNADLKNMFGLGENERLEPGTVYGDFSNETGRAVYTPHTMHIWEPYTVEVVEYFLTCLEDTMEVPNALPASDTVFVWKDYLVIGMIALLMVFVTSTACVLLDTGVFQELKLAPRKYFGFKPNSAVWWAAVAVLVVLCGYSVIWASMQTGSGEPNFFTRYGNSGFKCIWSLVTGASLLIYTAVFYALVGRKSGMKLGDFGLATGDDGRFHLRYIGKALLFAVILFAAALGYFLIYYYFTKSNLQWIVFEIDPIPVQRAGVKFLAMMFWMLPFVLMNSVAQRTVIRFEEGKPAATVKAFITSTAICVLLPAIIHLVFVGNAYFAYRTIFPDARGYIGGEQVMGIVVGTIIINTVGFFMNKKTNSIWPTLFATLPLVAWFQVTASGMTF</sequence>
<feature type="transmembrane region" description="Helical" evidence="2">
    <location>
        <begin position="479"/>
        <end position="497"/>
    </location>
</feature>
<dbReference type="AlphaFoldDB" id="A0A9D2E410"/>